<feature type="transmembrane region" description="Helical" evidence="7">
    <location>
        <begin position="98"/>
        <end position="119"/>
    </location>
</feature>
<keyword evidence="10" id="KW-1185">Reference proteome</keyword>
<comment type="caution">
    <text evidence="9">The sequence shown here is derived from an EMBL/GenBank/DDBJ whole genome shotgun (WGS) entry which is preliminary data.</text>
</comment>
<keyword evidence="6 7" id="KW-0472">Membrane</keyword>
<comment type="similarity">
    <text evidence="2">Belongs to the UPF0126 family.</text>
</comment>
<sequence length="139" mass="15279">MCPWRPFRRGLGDFRISVSSRLNRSAPGTLQDRAIEGWDQRNLPKKARKWTQVPIHRTHSVPGRRPDHALLHSVLGLAAFAVVGCHAALAFGAPLLDAASMGMVTATGGGIICDMLTITQPMILPRCSKPRRDCFPRKS</sequence>
<dbReference type="PANTHER" id="PTHR30506:SF3">
    <property type="entry name" value="UPF0126 INNER MEMBRANE PROTEIN YADS-RELATED"/>
    <property type="match status" value="1"/>
</dbReference>
<dbReference type="Pfam" id="PF03458">
    <property type="entry name" value="Gly_transporter"/>
    <property type="match status" value="1"/>
</dbReference>
<evidence type="ECO:0000259" key="8">
    <source>
        <dbReference type="Pfam" id="PF03458"/>
    </source>
</evidence>
<protein>
    <submittedName>
        <fullName evidence="9">TRIC cation channel family protein</fullName>
    </submittedName>
</protein>
<gene>
    <name evidence="9" type="ORF">FGK63_05640</name>
</gene>
<evidence type="ECO:0000313" key="10">
    <source>
        <dbReference type="Proteomes" id="UP001193035"/>
    </source>
</evidence>
<keyword evidence="3" id="KW-1003">Cell membrane</keyword>
<feature type="transmembrane region" description="Helical" evidence="7">
    <location>
        <begin position="69"/>
        <end position="92"/>
    </location>
</feature>
<proteinExistence type="inferred from homology"/>
<evidence type="ECO:0000256" key="1">
    <source>
        <dbReference type="ARBA" id="ARBA00004651"/>
    </source>
</evidence>
<evidence type="ECO:0000256" key="7">
    <source>
        <dbReference type="SAM" id="Phobius"/>
    </source>
</evidence>
<evidence type="ECO:0000256" key="4">
    <source>
        <dbReference type="ARBA" id="ARBA00022692"/>
    </source>
</evidence>
<name>A0ABY2X1V2_9RHOB</name>
<evidence type="ECO:0000256" key="3">
    <source>
        <dbReference type="ARBA" id="ARBA00022475"/>
    </source>
</evidence>
<keyword evidence="5 7" id="KW-1133">Transmembrane helix</keyword>
<keyword evidence="4 7" id="KW-0812">Transmembrane</keyword>
<accession>A0ABY2X1V2</accession>
<feature type="domain" description="Glycine transporter" evidence="8">
    <location>
        <begin position="73"/>
        <end position="124"/>
    </location>
</feature>
<evidence type="ECO:0000313" key="9">
    <source>
        <dbReference type="EMBL" id="TMV09172.1"/>
    </source>
</evidence>
<dbReference type="EMBL" id="VCPD01000002">
    <property type="protein sequence ID" value="TMV09172.1"/>
    <property type="molecule type" value="Genomic_DNA"/>
</dbReference>
<dbReference type="PANTHER" id="PTHR30506">
    <property type="entry name" value="INNER MEMBRANE PROTEIN"/>
    <property type="match status" value="1"/>
</dbReference>
<evidence type="ECO:0000256" key="6">
    <source>
        <dbReference type="ARBA" id="ARBA00023136"/>
    </source>
</evidence>
<reference evidence="9 10" key="1">
    <citation type="submission" date="2019-05" db="EMBL/GenBank/DDBJ databases">
        <title>Ruegeria sp. nov., isolated from tidal flat.</title>
        <authorList>
            <person name="Kim W."/>
        </authorList>
    </citation>
    <scope>NUCLEOTIDE SEQUENCE [LARGE SCALE GENOMIC DNA]</scope>
    <source>
        <strain evidence="9 10">CAU 1488</strain>
    </source>
</reference>
<dbReference type="InterPro" id="IPR005115">
    <property type="entry name" value="Gly_transporter"/>
</dbReference>
<organism evidence="9 10">
    <name type="scientific">Ruegeria sediminis</name>
    <dbReference type="NCBI Taxonomy" id="2583820"/>
    <lineage>
        <taxon>Bacteria</taxon>
        <taxon>Pseudomonadati</taxon>
        <taxon>Pseudomonadota</taxon>
        <taxon>Alphaproteobacteria</taxon>
        <taxon>Rhodobacterales</taxon>
        <taxon>Roseobacteraceae</taxon>
        <taxon>Ruegeria</taxon>
    </lineage>
</organism>
<comment type="subcellular location">
    <subcellularLocation>
        <location evidence="1">Cell membrane</location>
        <topology evidence="1">Multi-pass membrane protein</topology>
    </subcellularLocation>
</comment>
<dbReference type="Proteomes" id="UP001193035">
    <property type="component" value="Unassembled WGS sequence"/>
</dbReference>
<evidence type="ECO:0000256" key="2">
    <source>
        <dbReference type="ARBA" id="ARBA00008193"/>
    </source>
</evidence>
<evidence type="ECO:0000256" key="5">
    <source>
        <dbReference type="ARBA" id="ARBA00022989"/>
    </source>
</evidence>